<dbReference type="InterPro" id="IPR015919">
    <property type="entry name" value="Cadherin-like_sf"/>
</dbReference>
<evidence type="ECO:0000313" key="2">
    <source>
        <dbReference type="EMBL" id="ASN81458.1"/>
    </source>
</evidence>
<dbReference type="Proteomes" id="UP000259030">
    <property type="component" value="Chromosome"/>
</dbReference>
<name>A0A221SXT3_9DEIO</name>
<accession>A0A221SXT3</accession>
<proteinExistence type="predicted"/>
<protein>
    <submittedName>
        <fullName evidence="2">Uncharacterized protein</fullName>
    </submittedName>
</protein>
<dbReference type="AlphaFoldDB" id="A0A221SXT3"/>
<keyword evidence="3" id="KW-1185">Reference proteome</keyword>
<feature type="compositionally biased region" description="Low complexity" evidence="1">
    <location>
        <begin position="245"/>
        <end position="265"/>
    </location>
</feature>
<feature type="region of interest" description="Disordered" evidence="1">
    <location>
        <begin position="245"/>
        <end position="297"/>
    </location>
</feature>
<gene>
    <name evidence="2" type="ORF">DFI_10980</name>
</gene>
<dbReference type="InterPro" id="IPR013783">
    <property type="entry name" value="Ig-like_fold"/>
</dbReference>
<sequence length="297" mass="29813">MTPLNPVAARGALAALTVAAALLLGGCGKEITPASVTGGSDALTIQSTGSLPPMYLQEPYVAPVAVSGGAGPYSLRVTAGSLPPGITLNSAGLQLTGKPEKAGTYTFTLETTDSRLNSKNREFTVTVAALPPLTLAPTLPAGEIRGETRVPVTITHPRDVRAARVVWTLPEGARVTRVQLGDGNGSGLLFVKQTGQQLTVDLGFRAVPRSGARVLLVSVKPAKAVKLTSTGFTYEARDGTGKVIAGSPAAATPAPATPAAGTPSPTATPTPPVTPPTEPGTPPAETPGTPPPSGGGQ</sequence>
<dbReference type="GO" id="GO:0016020">
    <property type="term" value="C:membrane"/>
    <property type="evidence" value="ECO:0007669"/>
    <property type="project" value="InterPro"/>
</dbReference>
<evidence type="ECO:0000256" key="1">
    <source>
        <dbReference type="SAM" id="MobiDB-lite"/>
    </source>
</evidence>
<reference evidence="2 3" key="1">
    <citation type="submission" date="2017-05" db="EMBL/GenBank/DDBJ databases">
        <title>The complete genome sequence of Deinococcus ficus isolated from the rhizosphere of the Ficus religiosa L. in Taiwan.</title>
        <authorList>
            <person name="Wu K.-M."/>
            <person name="Liao T.-L."/>
            <person name="Liu Y.-M."/>
            <person name="Young C.-C."/>
            <person name="Tsai S.-F."/>
        </authorList>
    </citation>
    <scope>NUCLEOTIDE SEQUENCE [LARGE SCALE GENOMIC DNA]</scope>
    <source>
        <strain evidence="2 3">CC-FR2-10</strain>
    </source>
</reference>
<organism evidence="2 3">
    <name type="scientific">Deinococcus ficus</name>
    <dbReference type="NCBI Taxonomy" id="317577"/>
    <lineage>
        <taxon>Bacteria</taxon>
        <taxon>Thermotogati</taxon>
        <taxon>Deinococcota</taxon>
        <taxon>Deinococci</taxon>
        <taxon>Deinococcales</taxon>
        <taxon>Deinococcaceae</taxon>
        <taxon>Deinococcus</taxon>
    </lineage>
</organism>
<dbReference type="STRING" id="317577.GCA_000419625_01729"/>
<dbReference type="Gene3D" id="2.60.40.10">
    <property type="entry name" value="Immunoglobulins"/>
    <property type="match status" value="1"/>
</dbReference>
<evidence type="ECO:0000313" key="3">
    <source>
        <dbReference type="Proteomes" id="UP000259030"/>
    </source>
</evidence>
<dbReference type="EMBL" id="CP021081">
    <property type="protein sequence ID" value="ASN81458.1"/>
    <property type="molecule type" value="Genomic_DNA"/>
</dbReference>
<dbReference type="KEGG" id="dfc:DFI_10980"/>
<dbReference type="SUPFAM" id="SSF49313">
    <property type="entry name" value="Cadherin-like"/>
    <property type="match status" value="1"/>
</dbReference>
<dbReference type="Pfam" id="PF05345">
    <property type="entry name" value="He_PIG"/>
    <property type="match status" value="1"/>
</dbReference>
<feature type="compositionally biased region" description="Pro residues" evidence="1">
    <location>
        <begin position="266"/>
        <end position="297"/>
    </location>
</feature>
<dbReference type="GO" id="GO:0005509">
    <property type="term" value="F:calcium ion binding"/>
    <property type="evidence" value="ECO:0007669"/>
    <property type="project" value="InterPro"/>
</dbReference>
<dbReference type="RefSeq" id="WP_081425850.1">
    <property type="nucleotide sequence ID" value="NZ_CP021081.1"/>
</dbReference>